<feature type="compositionally biased region" description="Basic and acidic residues" evidence="1">
    <location>
        <begin position="180"/>
        <end position="205"/>
    </location>
</feature>
<evidence type="ECO:0000313" key="3">
    <source>
        <dbReference type="Proteomes" id="UP000593571"/>
    </source>
</evidence>
<dbReference type="Proteomes" id="UP000593571">
    <property type="component" value="Unassembled WGS sequence"/>
</dbReference>
<name>A0A7J8EZN5_ROUAE</name>
<proteinExistence type="predicted"/>
<feature type="region of interest" description="Disordered" evidence="1">
    <location>
        <begin position="178"/>
        <end position="223"/>
    </location>
</feature>
<accession>A0A7J8EZN5</accession>
<sequence>MSKPAGGRIAPRPQLPSRTPVLKSVAPPRFLCLQRAPLILSEKQELPEVQPTHTFCNIAKCPIQLRRPTATLWTDVPLPHHAAPCLTPGLPLTPGGRACSRARMPVFTYVLICYVVVAGMVNFPSHTCQLPSSPAASDVMTATAAWACELWGRTVLSLPILLEKFMLVAVNLIMEGSSKGSEDGRHRRRKGDREGEDRDEGREEGSQEEAPARSCPLTATVAN</sequence>
<evidence type="ECO:0000313" key="2">
    <source>
        <dbReference type="EMBL" id="KAF6440957.1"/>
    </source>
</evidence>
<gene>
    <name evidence="2" type="ORF">HJG63_012195</name>
</gene>
<dbReference type="AlphaFoldDB" id="A0A7J8EZN5"/>
<organism evidence="2 3">
    <name type="scientific">Rousettus aegyptiacus</name>
    <name type="common">Egyptian fruit bat</name>
    <name type="synonym">Pteropus aegyptiacus</name>
    <dbReference type="NCBI Taxonomy" id="9407"/>
    <lineage>
        <taxon>Eukaryota</taxon>
        <taxon>Metazoa</taxon>
        <taxon>Chordata</taxon>
        <taxon>Craniata</taxon>
        <taxon>Vertebrata</taxon>
        <taxon>Euteleostomi</taxon>
        <taxon>Mammalia</taxon>
        <taxon>Eutheria</taxon>
        <taxon>Laurasiatheria</taxon>
        <taxon>Chiroptera</taxon>
        <taxon>Yinpterochiroptera</taxon>
        <taxon>Pteropodoidea</taxon>
        <taxon>Pteropodidae</taxon>
        <taxon>Rousettinae</taxon>
        <taxon>Rousettus</taxon>
    </lineage>
</organism>
<comment type="caution">
    <text evidence="2">The sequence shown here is derived from an EMBL/GenBank/DDBJ whole genome shotgun (WGS) entry which is preliminary data.</text>
</comment>
<feature type="region of interest" description="Disordered" evidence="1">
    <location>
        <begin position="1"/>
        <end position="21"/>
    </location>
</feature>
<reference evidence="2 3" key="1">
    <citation type="journal article" date="2020" name="Nature">
        <title>Six reference-quality genomes reveal evolution of bat adaptations.</title>
        <authorList>
            <person name="Jebb D."/>
            <person name="Huang Z."/>
            <person name="Pippel M."/>
            <person name="Hughes G.M."/>
            <person name="Lavrichenko K."/>
            <person name="Devanna P."/>
            <person name="Winkler S."/>
            <person name="Jermiin L.S."/>
            <person name="Skirmuntt E.C."/>
            <person name="Katzourakis A."/>
            <person name="Burkitt-Gray L."/>
            <person name="Ray D.A."/>
            <person name="Sullivan K.A.M."/>
            <person name="Roscito J.G."/>
            <person name="Kirilenko B.M."/>
            <person name="Davalos L.M."/>
            <person name="Corthals A.P."/>
            <person name="Power M.L."/>
            <person name="Jones G."/>
            <person name="Ransome R.D."/>
            <person name="Dechmann D.K.N."/>
            <person name="Locatelli A.G."/>
            <person name="Puechmaille S.J."/>
            <person name="Fedrigo O."/>
            <person name="Jarvis E.D."/>
            <person name="Hiller M."/>
            <person name="Vernes S.C."/>
            <person name="Myers E.W."/>
            <person name="Teeling E.C."/>
        </authorList>
    </citation>
    <scope>NUCLEOTIDE SEQUENCE [LARGE SCALE GENOMIC DNA]</scope>
    <source>
        <strain evidence="2">MRouAeg1</strain>
        <tissue evidence="2">Muscle</tissue>
    </source>
</reference>
<keyword evidence="3" id="KW-1185">Reference proteome</keyword>
<protein>
    <submittedName>
        <fullName evidence="2">Uncharacterized protein</fullName>
    </submittedName>
</protein>
<evidence type="ECO:0000256" key="1">
    <source>
        <dbReference type="SAM" id="MobiDB-lite"/>
    </source>
</evidence>
<dbReference type="EMBL" id="JACASE010000008">
    <property type="protein sequence ID" value="KAF6440957.1"/>
    <property type="molecule type" value="Genomic_DNA"/>
</dbReference>